<evidence type="ECO:0000256" key="1">
    <source>
        <dbReference type="SAM" id="MobiDB-lite"/>
    </source>
</evidence>
<dbReference type="PANTHER" id="PTHR40050">
    <property type="entry name" value="INNER SPORE COAT PROTEIN H"/>
    <property type="match status" value="1"/>
</dbReference>
<feature type="compositionally biased region" description="Gly residues" evidence="1">
    <location>
        <begin position="579"/>
        <end position="590"/>
    </location>
</feature>
<feature type="region of interest" description="Disordered" evidence="1">
    <location>
        <begin position="557"/>
        <end position="593"/>
    </location>
</feature>
<dbReference type="InterPro" id="IPR014867">
    <property type="entry name" value="Spore_coat_CotH_CotH2/3/7"/>
</dbReference>
<organism evidence="3 4">
    <name type="scientific">Actinomortierella ambigua</name>
    <dbReference type="NCBI Taxonomy" id="1343610"/>
    <lineage>
        <taxon>Eukaryota</taxon>
        <taxon>Fungi</taxon>
        <taxon>Fungi incertae sedis</taxon>
        <taxon>Mucoromycota</taxon>
        <taxon>Mortierellomycotina</taxon>
        <taxon>Mortierellomycetes</taxon>
        <taxon>Mortierellales</taxon>
        <taxon>Mortierellaceae</taxon>
        <taxon>Actinomortierella</taxon>
    </lineage>
</organism>
<evidence type="ECO:0000313" key="4">
    <source>
        <dbReference type="Proteomes" id="UP000807716"/>
    </source>
</evidence>
<keyword evidence="4" id="KW-1185">Reference proteome</keyword>
<dbReference type="AlphaFoldDB" id="A0A9P6U7E9"/>
<comment type="caution">
    <text evidence="3">The sequence shown here is derived from an EMBL/GenBank/DDBJ whole genome shotgun (WGS) entry which is preliminary data.</text>
</comment>
<reference evidence="3" key="1">
    <citation type="journal article" date="2020" name="Fungal Divers.">
        <title>Resolving the Mortierellaceae phylogeny through synthesis of multi-gene phylogenetics and phylogenomics.</title>
        <authorList>
            <person name="Vandepol N."/>
            <person name="Liber J."/>
            <person name="Desiro A."/>
            <person name="Na H."/>
            <person name="Kennedy M."/>
            <person name="Barry K."/>
            <person name="Grigoriev I.V."/>
            <person name="Miller A.N."/>
            <person name="O'Donnell K."/>
            <person name="Stajich J.E."/>
            <person name="Bonito G."/>
        </authorList>
    </citation>
    <scope>NUCLEOTIDE SEQUENCE</scope>
    <source>
        <strain evidence="3">BC1065</strain>
    </source>
</reference>
<dbReference type="OrthoDB" id="10267127at2759"/>
<keyword evidence="2" id="KW-0732">Signal</keyword>
<feature type="signal peptide" evidence="2">
    <location>
        <begin position="1"/>
        <end position="20"/>
    </location>
</feature>
<sequence length="616" mass="68269">MVRALVTLASMVSLATVALANISFNVVGYPNPASAKFGVMIDGKLTEMKTNDTMFPLWSVFVPGANNGTQYHYVMLSSTGQELKKENFVRTANVTAKRMATEHEFFERPLTKHPIVPLPYVYPNTWPTNSKAFKENQIATLHLLGPKAEIDRLNADPLSGTETKVTVRYINAKTIYTQHNISFKTGGKSSKGYAKQSYKLEFEDKFGQEFFDRPNIKLRALGTTEPSMIRERLYIDMLNAVGIPTQQGTYVRLFVNNVPYGLYLMVDDIKKSFLKQTVHEGADLQRGTLVQMNAWEIKADLAFRGANTADYYVSNDHYVPQHVGINVPPTEPLQELIAFISDLQAFDPATTPNPVQYFNDTRLDLDGFLRCMALEYLFGAHDNYWQAASNYFMYRNPTLAPGGGKWQWIPTDFDGVIGNGANYDAAGLYPAWWKPELYKGVMQQRPLVEKLILQNTEIKALFEETLKNIVSYAFKPAAMDAHVDALYAMLKLDVEWDLSLPRQSGNLKNYNFTFAEHLLTLTAPVRTQTLAGIKPWIAGRANAIAAAQGFTIPPEVVNRVTPKPKPKKGDDEVEDEAAAGGGPNGAGGRTGSAPTLKQASGLVTILAVVASAVLLA</sequence>
<name>A0A9P6U7E9_9FUNG</name>
<dbReference type="Proteomes" id="UP000807716">
    <property type="component" value="Unassembled WGS sequence"/>
</dbReference>
<proteinExistence type="predicted"/>
<gene>
    <name evidence="3" type="ORF">DFQ27_002412</name>
</gene>
<evidence type="ECO:0000313" key="3">
    <source>
        <dbReference type="EMBL" id="KAG0262341.1"/>
    </source>
</evidence>
<evidence type="ECO:0000256" key="2">
    <source>
        <dbReference type="SAM" id="SignalP"/>
    </source>
</evidence>
<dbReference type="EMBL" id="JAAAJB010000190">
    <property type="protein sequence ID" value="KAG0262341.1"/>
    <property type="molecule type" value="Genomic_DNA"/>
</dbReference>
<protein>
    <recommendedName>
        <fullName evidence="5">Coth-domain-containing protein</fullName>
    </recommendedName>
</protein>
<evidence type="ECO:0008006" key="5">
    <source>
        <dbReference type="Google" id="ProtNLM"/>
    </source>
</evidence>
<accession>A0A9P6U7E9</accession>
<dbReference type="PANTHER" id="PTHR40050:SF1">
    <property type="entry name" value="INNER SPORE COAT PROTEIN H"/>
    <property type="match status" value="1"/>
</dbReference>
<dbReference type="Pfam" id="PF08757">
    <property type="entry name" value="CotH"/>
    <property type="match status" value="1"/>
</dbReference>
<feature type="chain" id="PRO_5040315311" description="Coth-domain-containing protein" evidence="2">
    <location>
        <begin position="21"/>
        <end position="616"/>
    </location>
</feature>